<sequence length="69" mass="7792">MSRNLFPAIFAIGVGVFTGYYTFQPTFQQLQYERQQSQKTSPPSDPVALKQDTSALTKSDFQQDPKSTQ</sequence>
<feature type="transmembrane region" description="Helical" evidence="2">
    <location>
        <begin position="6"/>
        <end position="23"/>
    </location>
</feature>
<accession>W6QHA8</accession>
<dbReference type="InterPro" id="IPR057394">
    <property type="entry name" value="PIGBOS1"/>
</dbReference>
<dbReference type="AlphaFoldDB" id="W6QHA8"/>
<evidence type="ECO:0000313" key="3">
    <source>
        <dbReference type="EMBL" id="CDM35351.1"/>
    </source>
</evidence>
<keyword evidence="2" id="KW-0812">Transmembrane</keyword>
<evidence type="ECO:0000256" key="1">
    <source>
        <dbReference type="SAM" id="MobiDB-lite"/>
    </source>
</evidence>
<dbReference type="EMBL" id="HG792018">
    <property type="protein sequence ID" value="CDM35351.1"/>
    <property type="molecule type" value="Genomic_DNA"/>
</dbReference>
<name>W6QHA8_PENRF</name>
<keyword evidence="2" id="KW-1133">Transmembrane helix</keyword>
<dbReference type="Pfam" id="PF23670">
    <property type="entry name" value="PIGBOS1"/>
    <property type="match status" value="1"/>
</dbReference>
<evidence type="ECO:0000313" key="4">
    <source>
        <dbReference type="Proteomes" id="UP000030686"/>
    </source>
</evidence>
<evidence type="ECO:0000256" key="2">
    <source>
        <dbReference type="SAM" id="Phobius"/>
    </source>
</evidence>
<keyword evidence="4" id="KW-1185">Reference proteome</keyword>
<dbReference type="OMA" id="MSRNFFP"/>
<feature type="region of interest" description="Disordered" evidence="1">
    <location>
        <begin position="33"/>
        <end position="69"/>
    </location>
</feature>
<keyword evidence="2" id="KW-0472">Membrane</keyword>
<proteinExistence type="predicted"/>
<organism evidence="3 4">
    <name type="scientific">Penicillium roqueforti (strain FM164)</name>
    <dbReference type="NCBI Taxonomy" id="1365484"/>
    <lineage>
        <taxon>Eukaryota</taxon>
        <taxon>Fungi</taxon>
        <taxon>Dikarya</taxon>
        <taxon>Ascomycota</taxon>
        <taxon>Pezizomycotina</taxon>
        <taxon>Eurotiomycetes</taxon>
        <taxon>Eurotiomycetidae</taxon>
        <taxon>Eurotiales</taxon>
        <taxon>Aspergillaceae</taxon>
        <taxon>Penicillium</taxon>
    </lineage>
</organism>
<feature type="compositionally biased region" description="Polar residues" evidence="1">
    <location>
        <begin position="51"/>
        <end position="69"/>
    </location>
</feature>
<gene>
    <name evidence="3" type="ORF">PROQFM164_S04g000232</name>
</gene>
<protein>
    <submittedName>
        <fullName evidence="3">Genomic scaffold, ProqFM164S04</fullName>
    </submittedName>
</protein>
<feature type="compositionally biased region" description="Polar residues" evidence="1">
    <location>
        <begin position="33"/>
        <end position="42"/>
    </location>
</feature>
<dbReference type="OrthoDB" id="4093673at2759"/>
<reference evidence="3" key="1">
    <citation type="journal article" date="2014" name="Nat. Commun.">
        <title>Multiple recent horizontal transfers of a large genomic region in cheese making fungi.</title>
        <authorList>
            <person name="Cheeseman K."/>
            <person name="Ropars J."/>
            <person name="Renault P."/>
            <person name="Dupont J."/>
            <person name="Gouzy J."/>
            <person name="Branca A."/>
            <person name="Abraham A.L."/>
            <person name="Ceppi M."/>
            <person name="Conseiller E."/>
            <person name="Debuchy R."/>
            <person name="Malagnac F."/>
            <person name="Goarin A."/>
            <person name="Silar P."/>
            <person name="Lacoste S."/>
            <person name="Sallet E."/>
            <person name="Bensimon A."/>
            <person name="Giraud T."/>
            <person name="Brygoo Y."/>
        </authorList>
    </citation>
    <scope>NUCLEOTIDE SEQUENCE [LARGE SCALE GENOMIC DNA]</scope>
    <source>
        <strain evidence="3">FM164</strain>
    </source>
</reference>
<dbReference type="Proteomes" id="UP000030686">
    <property type="component" value="Unassembled WGS sequence"/>
</dbReference>